<dbReference type="KEGG" id="blag:BLTE_32080"/>
<dbReference type="FunFam" id="3.40.390.10:FF:000009">
    <property type="entry name" value="Oligopeptidase A"/>
    <property type="match status" value="1"/>
</dbReference>
<dbReference type="GO" id="GO:0004180">
    <property type="term" value="F:carboxypeptidase activity"/>
    <property type="evidence" value="ECO:0007669"/>
    <property type="project" value="TreeGrafter"/>
</dbReference>
<dbReference type="InterPro" id="IPR024077">
    <property type="entry name" value="Neurolysin/TOP_dom2"/>
</dbReference>
<comment type="cofactor">
    <cofactor evidence="7">
        <name>Zn(2+)</name>
        <dbReference type="ChEBI" id="CHEBI:29105"/>
    </cofactor>
    <text evidence="7">Binds 1 zinc ion.</text>
</comment>
<dbReference type="Proteomes" id="UP000266934">
    <property type="component" value="Chromosome"/>
</dbReference>
<accession>A0A348G4P0</accession>
<evidence type="ECO:0000259" key="9">
    <source>
        <dbReference type="Pfam" id="PF01432"/>
    </source>
</evidence>
<dbReference type="PANTHER" id="PTHR43660:SF1">
    <property type="entry name" value="DIPEPTIDYL CARBOXYPEPTIDASE"/>
    <property type="match status" value="1"/>
</dbReference>
<comment type="similarity">
    <text evidence="1 7">Belongs to the peptidase M3 family.</text>
</comment>
<dbReference type="EMBL" id="AP018907">
    <property type="protein sequence ID" value="BBF94523.1"/>
    <property type="molecule type" value="Genomic_DNA"/>
</dbReference>
<dbReference type="InterPro" id="IPR045090">
    <property type="entry name" value="Pept_M3A_M3B"/>
</dbReference>
<keyword evidence="4 7" id="KW-0378">Hydrolase</keyword>
<feature type="region of interest" description="Disordered" evidence="8">
    <location>
        <begin position="1"/>
        <end position="20"/>
    </location>
</feature>
<dbReference type="GO" id="GO:0005829">
    <property type="term" value="C:cytosol"/>
    <property type="evidence" value="ECO:0007669"/>
    <property type="project" value="UniProtKB-ARBA"/>
</dbReference>
<dbReference type="InterPro" id="IPR001567">
    <property type="entry name" value="Pept_M3A_M3B_dom"/>
</dbReference>
<keyword evidence="2 7" id="KW-0645">Protease</keyword>
<proteinExistence type="inferred from homology"/>
<dbReference type="Gene3D" id="1.10.1370.40">
    <property type="match status" value="1"/>
</dbReference>
<keyword evidence="3 7" id="KW-0479">Metal-binding</keyword>
<organism evidence="10 11">
    <name type="scientific">Blastochloris tepida</name>
    <dbReference type="NCBI Taxonomy" id="2233851"/>
    <lineage>
        <taxon>Bacteria</taxon>
        <taxon>Pseudomonadati</taxon>
        <taxon>Pseudomonadota</taxon>
        <taxon>Alphaproteobacteria</taxon>
        <taxon>Hyphomicrobiales</taxon>
        <taxon>Blastochloridaceae</taxon>
        <taxon>Blastochloris</taxon>
    </lineage>
</organism>
<dbReference type="GO" id="GO:0046872">
    <property type="term" value="F:metal ion binding"/>
    <property type="evidence" value="ECO:0007669"/>
    <property type="project" value="UniProtKB-UniRule"/>
</dbReference>
<evidence type="ECO:0000256" key="7">
    <source>
        <dbReference type="RuleBase" id="RU003435"/>
    </source>
</evidence>
<evidence type="ECO:0000256" key="4">
    <source>
        <dbReference type="ARBA" id="ARBA00022801"/>
    </source>
</evidence>
<dbReference type="Gene3D" id="1.10.1370.10">
    <property type="entry name" value="Neurolysin, domain 3"/>
    <property type="match status" value="1"/>
</dbReference>
<dbReference type="AlphaFoldDB" id="A0A348G4P0"/>
<evidence type="ECO:0000256" key="5">
    <source>
        <dbReference type="ARBA" id="ARBA00022833"/>
    </source>
</evidence>
<evidence type="ECO:0000256" key="8">
    <source>
        <dbReference type="SAM" id="MobiDB-lite"/>
    </source>
</evidence>
<keyword evidence="5 7" id="KW-0862">Zinc</keyword>
<dbReference type="GO" id="GO:0006508">
    <property type="term" value="P:proteolysis"/>
    <property type="evidence" value="ECO:0007669"/>
    <property type="project" value="UniProtKB-KW"/>
</dbReference>
<evidence type="ECO:0000313" key="11">
    <source>
        <dbReference type="Proteomes" id="UP000266934"/>
    </source>
</evidence>
<evidence type="ECO:0000256" key="2">
    <source>
        <dbReference type="ARBA" id="ARBA00022670"/>
    </source>
</evidence>
<keyword evidence="11" id="KW-1185">Reference proteome</keyword>
<sequence>MTNPDLSDPDHSESAPAPNPLIAAWSTPFGVPPFAEIRPEHFPPAFEAALEAHRAEIESLAADPAPPSFETTLLGLETSGRLLTRVAQVFFNLCGADTNPALQAIERDIAPRLAAHHAAIFTDARLFQRIDALEAGKDRLDAEAQRLLQRTRLAFIRAGARLDPAGKARMAEIVERLATLGTQFAQNLLADEAAWTLVLDTEDDRAGLPDFVIDAALRAGAERGHPGKAVITLSRSSIEPFLTFSARRDLRRQAYEAWTRRGEMGGATDNRALIAEMVALRLERARLLGYPTFAAYKLDDTMAKTPEAVRGLLEEVWAPAKARALRELCDLQRLAEQEGFNGTIAGWDWRHYAEKLRKARFDLDEAATKPYLPLDQVIAAAFDTASRLFGLVFTERTDVPVYHPDVRAFEVSRDGRHVALFLGDYFARPSKRSGAWMSSFRTQEKLAGDIRPIIVNVMNFAKGEPALLSFDDARTLFHEFGHALHGMLSDVTYPSLAGTDVATDFVELPSQLYEHWLSRPEVLGRFARHHATGQPMPEEMIARIKAAQTFNQGYATVEYVASALVDLAFHEMADTSNLDPLAFEAKELARIGMPAEISMRHRTPHFAHVFAGDGYSAGYYSYLWSEVLDADAFAAFEETGNVFDPATAERLSRFIYAAGNRRDPAEAYIAFRGRLPTTAALLKKRGLADAA</sequence>
<dbReference type="InterPro" id="IPR034005">
    <property type="entry name" value="M3A_DCP"/>
</dbReference>
<evidence type="ECO:0000313" key="10">
    <source>
        <dbReference type="EMBL" id="BBF94523.1"/>
    </source>
</evidence>
<name>A0A348G4P0_9HYPH</name>
<dbReference type="CDD" id="cd06456">
    <property type="entry name" value="M3A_DCP"/>
    <property type="match status" value="1"/>
</dbReference>
<keyword evidence="6 7" id="KW-0482">Metalloprotease</keyword>
<protein>
    <submittedName>
        <fullName evidence="10">Peptidase M3</fullName>
    </submittedName>
</protein>
<evidence type="ECO:0000256" key="3">
    <source>
        <dbReference type="ARBA" id="ARBA00022723"/>
    </source>
</evidence>
<evidence type="ECO:0000256" key="6">
    <source>
        <dbReference type="ARBA" id="ARBA00023049"/>
    </source>
</evidence>
<reference evidence="10 11" key="1">
    <citation type="submission" date="2018-08" db="EMBL/GenBank/DDBJ databases">
        <title>Complete genome sequencing of Blastochloris tepida GI.</title>
        <authorList>
            <person name="Tsukatani Y."/>
            <person name="Mori H."/>
        </authorList>
    </citation>
    <scope>NUCLEOTIDE SEQUENCE [LARGE SCALE GENOMIC DNA]</scope>
    <source>
        <strain evidence="10 11">GI</strain>
    </source>
</reference>
<dbReference type="PANTHER" id="PTHR43660">
    <property type="entry name" value="DIPEPTIDYL CARBOXYPEPTIDASE"/>
    <property type="match status" value="1"/>
</dbReference>
<dbReference type="GO" id="GO:0004222">
    <property type="term" value="F:metalloendopeptidase activity"/>
    <property type="evidence" value="ECO:0007669"/>
    <property type="project" value="InterPro"/>
</dbReference>
<dbReference type="InterPro" id="IPR024079">
    <property type="entry name" value="MetalloPept_cat_dom_sf"/>
</dbReference>
<dbReference type="Gene3D" id="3.40.390.10">
    <property type="entry name" value="Collagenase (Catalytic Domain)"/>
    <property type="match status" value="1"/>
</dbReference>
<feature type="domain" description="Peptidase M3A/M3B catalytic" evidence="9">
    <location>
        <begin position="243"/>
        <end position="686"/>
    </location>
</feature>
<dbReference type="Pfam" id="PF01432">
    <property type="entry name" value="Peptidase_M3"/>
    <property type="match status" value="1"/>
</dbReference>
<gene>
    <name evidence="10" type="primary">dcp</name>
    <name evidence="10" type="ORF">BLTE_32080</name>
</gene>
<evidence type="ECO:0000256" key="1">
    <source>
        <dbReference type="ARBA" id="ARBA00006040"/>
    </source>
</evidence>
<dbReference type="SUPFAM" id="SSF55486">
    <property type="entry name" value="Metalloproteases ('zincins'), catalytic domain"/>
    <property type="match status" value="1"/>
</dbReference>